<evidence type="ECO:0000256" key="6">
    <source>
        <dbReference type="ARBA" id="ARBA00022989"/>
    </source>
</evidence>
<protein>
    <recommendedName>
        <fullName evidence="8">Probable membrane transporter protein</fullName>
    </recommendedName>
</protein>
<dbReference type="OrthoDB" id="9795324at2"/>
<comment type="caution">
    <text evidence="9">The sequence shown here is derived from an EMBL/GenBank/DDBJ whole genome shotgun (WGS) entry which is preliminary data.</text>
</comment>
<dbReference type="GO" id="GO:0005886">
    <property type="term" value="C:plasma membrane"/>
    <property type="evidence" value="ECO:0007669"/>
    <property type="project" value="UniProtKB-SubCell"/>
</dbReference>
<evidence type="ECO:0000313" key="9">
    <source>
        <dbReference type="EMBL" id="RXF73483.1"/>
    </source>
</evidence>
<organism evidence="9 10">
    <name type="scientific">Hansschlegelia zhihuaiae</name>
    <dbReference type="NCBI Taxonomy" id="405005"/>
    <lineage>
        <taxon>Bacteria</taxon>
        <taxon>Pseudomonadati</taxon>
        <taxon>Pseudomonadota</taxon>
        <taxon>Alphaproteobacteria</taxon>
        <taxon>Hyphomicrobiales</taxon>
        <taxon>Methylopilaceae</taxon>
        <taxon>Hansschlegelia</taxon>
    </lineage>
</organism>
<feature type="transmembrane region" description="Helical" evidence="8">
    <location>
        <begin position="166"/>
        <end position="192"/>
    </location>
</feature>
<feature type="transmembrane region" description="Helical" evidence="8">
    <location>
        <begin position="204"/>
        <end position="225"/>
    </location>
</feature>
<dbReference type="Pfam" id="PF01925">
    <property type="entry name" value="TauE"/>
    <property type="match status" value="1"/>
</dbReference>
<keyword evidence="3" id="KW-0813">Transport</keyword>
<keyword evidence="7 8" id="KW-0472">Membrane</keyword>
<dbReference type="PANTHER" id="PTHR30269:SF37">
    <property type="entry name" value="MEMBRANE TRANSPORTER PROTEIN"/>
    <property type="match status" value="1"/>
</dbReference>
<name>A0A4Q0MJC0_9HYPH</name>
<feature type="transmembrane region" description="Helical" evidence="8">
    <location>
        <begin position="43"/>
        <end position="69"/>
    </location>
</feature>
<comment type="subcellular location">
    <subcellularLocation>
        <location evidence="1 8">Cell membrane</location>
        <topology evidence="1 8">Multi-pass membrane protein</topology>
    </subcellularLocation>
</comment>
<feature type="transmembrane region" description="Helical" evidence="8">
    <location>
        <begin position="81"/>
        <end position="98"/>
    </location>
</feature>
<sequence>MAIGRSDARRRGNGGARLQKSSIAAGRAVLHPRVLQSVVDSTLGLAVAIALLSGVVRGFSGFGSALIFVPLISALYDPARATPVFCLIDAALMFPMALRAFRRCHWPEVAPMALATAAFTPVGVYALVVVDPVVLRWAIAIAVTATLALLASGMRYQGRPHMAATLGVGVVAGVLGGSAQISGAPVAAYWLAGPGERATIRANMIALFAVVSAATFASLLWAGLLTAEVARLALWLGPAYGLGIFLGARRFVGATDAGYRRAAYAVILLAAALSAPVWDGIWR</sequence>
<comment type="similarity">
    <text evidence="2 8">Belongs to the 4-toluene sulfonate uptake permease (TSUP) (TC 2.A.102) family.</text>
</comment>
<dbReference type="InterPro" id="IPR002781">
    <property type="entry name" value="TM_pro_TauE-like"/>
</dbReference>
<keyword evidence="5 8" id="KW-0812">Transmembrane</keyword>
<feature type="transmembrane region" description="Helical" evidence="8">
    <location>
        <begin position="263"/>
        <end position="282"/>
    </location>
</feature>
<dbReference type="AlphaFoldDB" id="A0A4Q0MJC0"/>
<evidence type="ECO:0000256" key="5">
    <source>
        <dbReference type="ARBA" id="ARBA00022692"/>
    </source>
</evidence>
<keyword evidence="4 8" id="KW-1003">Cell membrane</keyword>
<evidence type="ECO:0000256" key="2">
    <source>
        <dbReference type="ARBA" id="ARBA00009142"/>
    </source>
</evidence>
<keyword evidence="6 8" id="KW-1133">Transmembrane helix</keyword>
<evidence type="ECO:0000256" key="7">
    <source>
        <dbReference type="ARBA" id="ARBA00023136"/>
    </source>
</evidence>
<feature type="transmembrane region" description="Helical" evidence="8">
    <location>
        <begin position="110"/>
        <end position="128"/>
    </location>
</feature>
<reference evidence="9 10" key="1">
    <citation type="submission" date="2018-12" db="EMBL/GenBank/DDBJ databases">
        <title>bacterium Hansschlegelia zhihuaiae S113.</title>
        <authorList>
            <person name="He J."/>
        </authorList>
    </citation>
    <scope>NUCLEOTIDE SEQUENCE [LARGE SCALE GENOMIC DNA]</scope>
    <source>
        <strain evidence="9 10">S 113</strain>
    </source>
</reference>
<feature type="transmembrane region" description="Helical" evidence="8">
    <location>
        <begin position="232"/>
        <end position="251"/>
    </location>
</feature>
<feature type="transmembrane region" description="Helical" evidence="8">
    <location>
        <begin position="134"/>
        <end position="154"/>
    </location>
</feature>
<evidence type="ECO:0000256" key="4">
    <source>
        <dbReference type="ARBA" id="ARBA00022475"/>
    </source>
</evidence>
<dbReference type="Proteomes" id="UP000289708">
    <property type="component" value="Unassembled WGS sequence"/>
</dbReference>
<proteinExistence type="inferred from homology"/>
<evidence type="ECO:0000256" key="1">
    <source>
        <dbReference type="ARBA" id="ARBA00004651"/>
    </source>
</evidence>
<evidence type="ECO:0000256" key="8">
    <source>
        <dbReference type="RuleBase" id="RU363041"/>
    </source>
</evidence>
<accession>A0A4Q0MJC0</accession>
<dbReference type="InterPro" id="IPR052017">
    <property type="entry name" value="TSUP"/>
</dbReference>
<keyword evidence="10" id="KW-1185">Reference proteome</keyword>
<gene>
    <name evidence="9" type="ORF">EK403_09805</name>
</gene>
<evidence type="ECO:0000256" key="3">
    <source>
        <dbReference type="ARBA" id="ARBA00022448"/>
    </source>
</evidence>
<dbReference type="PANTHER" id="PTHR30269">
    <property type="entry name" value="TRANSMEMBRANE PROTEIN YFCA"/>
    <property type="match status" value="1"/>
</dbReference>
<dbReference type="EMBL" id="RYFI01000008">
    <property type="protein sequence ID" value="RXF73483.1"/>
    <property type="molecule type" value="Genomic_DNA"/>
</dbReference>
<evidence type="ECO:0000313" key="10">
    <source>
        <dbReference type="Proteomes" id="UP000289708"/>
    </source>
</evidence>